<dbReference type="Proteomes" id="UP000255213">
    <property type="component" value="Unassembled WGS sequence"/>
</dbReference>
<dbReference type="EMBL" id="UHEN01000001">
    <property type="protein sequence ID" value="SUN05613.1"/>
    <property type="molecule type" value="Genomic_DNA"/>
</dbReference>
<name>A0A380IBZ0_STRAI</name>
<accession>A0A380IBZ0</accession>
<reference evidence="1 2" key="1">
    <citation type="submission" date="2018-06" db="EMBL/GenBank/DDBJ databases">
        <authorList>
            <consortium name="Pathogen Informatics"/>
            <person name="Doyle S."/>
        </authorList>
    </citation>
    <scope>NUCLEOTIDE SEQUENCE [LARGE SCALE GENOMIC DNA]</scope>
    <source>
        <strain evidence="1 2">NCTC12957</strain>
    </source>
</reference>
<protein>
    <submittedName>
        <fullName evidence="1">Uncharacterized protein</fullName>
    </submittedName>
</protein>
<proteinExistence type="predicted"/>
<sequence length="37" mass="4070">MLAQVGNARKSLKTLAKYLTEAAKAEQSPPFLKHLTN</sequence>
<dbReference type="AlphaFoldDB" id="A0A380IBZ0"/>
<evidence type="ECO:0000313" key="2">
    <source>
        <dbReference type="Proteomes" id="UP000255213"/>
    </source>
</evidence>
<gene>
    <name evidence="1" type="ORF">NCTC12957_00255</name>
</gene>
<organism evidence="1 2">
    <name type="scientific">Streptococcus acidominimus</name>
    <dbReference type="NCBI Taxonomy" id="1326"/>
    <lineage>
        <taxon>Bacteria</taxon>
        <taxon>Bacillati</taxon>
        <taxon>Bacillota</taxon>
        <taxon>Bacilli</taxon>
        <taxon>Lactobacillales</taxon>
        <taxon>Streptococcaceae</taxon>
        <taxon>Streptococcus</taxon>
    </lineage>
</organism>
<evidence type="ECO:0000313" key="1">
    <source>
        <dbReference type="EMBL" id="SUN05613.1"/>
    </source>
</evidence>